<dbReference type="InterPro" id="IPR032567">
    <property type="entry name" value="RTL1-rel"/>
</dbReference>
<sequence>MGDQPTLSDVMKKLTDLTSEMTAMKAEMAHMKERSDSSSSGGGRGDGSREPDRPPRFQKLDFPRFDGKSDPMLFLNKCESYFRQQRTMAEERVWMAPYHLEDVAQLWYTQLVDDDGTPSWGRFKDLLSLRFGPPIRSAPLFELAECRRTGSVEEYSNRFQALLPRAGPLSEAQRVQLFTGGLLPPLSHTVRLHNPKSLAGAISLARQVEAMELDKVQQAAARPAPRAPPPPRPALPVAPAPLALPAPAAPALQDPRPALPAPPGRGAPNQARHLTTEEQAERRRLGLCYNCNEPYSRGHNRVCRRLFFIAGVELDEEPAGAEQDDAEAPMFSLHAMAGVTLYDTMQVRAFLGTAAVLALLDTGSTHNFIAEHAARCSGLPIQPRPRLTAKVANGAKVTCP</sequence>
<feature type="compositionally biased region" description="Basic and acidic residues" evidence="1">
    <location>
        <begin position="27"/>
        <end position="36"/>
    </location>
</feature>
<name>A0AAQ3UER4_PASNO</name>
<dbReference type="AlphaFoldDB" id="A0AAQ3UER4"/>
<feature type="region of interest" description="Disordered" evidence="1">
    <location>
        <begin position="216"/>
        <end position="278"/>
    </location>
</feature>
<dbReference type="InterPro" id="IPR005162">
    <property type="entry name" value="Retrotrans_gag_dom"/>
</dbReference>
<dbReference type="EMBL" id="CP144752">
    <property type="protein sequence ID" value="WVZ90259.1"/>
    <property type="molecule type" value="Genomic_DNA"/>
</dbReference>
<gene>
    <name evidence="3" type="ORF">U9M48_036574</name>
</gene>
<evidence type="ECO:0000313" key="3">
    <source>
        <dbReference type="EMBL" id="WVZ90259.1"/>
    </source>
</evidence>
<dbReference type="PANTHER" id="PTHR15503">
    <property type="entry name" value="LDOC1 RELATED"/>
    <property type="match status" value="1"/>
</dbReference>
<dbReference type="CDD" id="cd00303">
    <property type="entry name" value="retropepsin_like"/>
    <property type="match status" value="1"/>
</dbReference>
<reference evidence="3 4" key="1">
    <citation type="submission" date="2024-02" db="EMBL/GenBank/DDBJ databases">
        <title>High-quality chromosome-scale genome assembly of Pensacola bahiagrass (Paspalum notatum Flugge var. saurae).</title>
        <authorList>
            <person name="Vega J.M."/>
            <person name="Podio M."/>
            <person name="Orjuela J."/>
            <person name="Siena L.A."/>
            <person name="Pessino S.C."/>
            <person name="Combes M.C."/>
            <person name="Mariac C."/>
            <person name="Albertini E."/>
            <person name="Pupilli F."/>
            <person name="Ortiz J.P.A."/>
            <person name="Leblanc O."/>
        </authorList>
    </citation>
    <scope>NUCLEOTIDE SEQUENCE [LARGE SCALE GENOMIC DNA]</scope>
    <source>
        <strain evidence="3">R1</strain>
        <tissue evidence="3">Leaf</tissue>
    </source>
</reference>
<dbReference type="PANTHER" id="PTHR15503:SF22">
    <property type="entry name" value="TRANSPOSON TY3-I GAG POLYPROTEIN"/>
    <property type="match status" value="1"/>
</dbReference>
<feature type="compositionally biased region" description="Basic and acidic residues" evidence="1">
    <location>
        <begin position="46"/>
        <end position="65"/>
    </location>
</feature>
<proteinExistence type="predicted"/>
<feature type="region of interest" description="Disordered" evidence="1">
    <location>
        <begin position="22"/>
        <end position="65"/>
    </location>
</feature>
<dbReference type="Proteomes" id="UP001341281">
    <property type="component" value="Chromosome 08"/>
</dbReference>
<feature type="domain" description="Retrotransposon gag" evidence="2">
    <location>
        <begin position="95"/>
        <end position="183"/>
    </location>
</feature>
<dbReference type="Pfam" id="PF03732">
    <property type="entry name" value="Retrotrans_gag"/>
    <property type="match status" value="1"/>
</dbReference>
<evidence type="ECO:0000256" key="1">
    <source>
        <dbReference type="SAM" id="MobiDB-lite"/>
    </source>
</evidence>
<keyword evidence="4" id="KW-1185">Reference proteome</keyword>
<accession>A0AAQ3UER4</accession>
<feature type="compositionally biased region" description="Pro residues" evidence="1">
    <location>
        <begin position="225"/>
        <end position="248"/>
    </location>
</feature>
<evidence type="ECO:0000313" key="4">
    <source>
        <dbReference type="Proteomes" id="UP001341281"/>
    </source>
</evidence>
<organism evidence="3 4">
    <name type="scientific">Paspalum notatum var. saurae</name>
    <dbReference type="NCBI Taxonomy" id="547442"/>
    <lineage>
        <taxon>Eukaryota</taxon>
        <taxon>Viridiplantae</taxon>
        <taxon>Streptophyta</taxon>
        <taxon>Embryophyta</taxon>
        <taxon>Tracheophyta</taxon>
        <taxon>Spermatophyta</taxon>
        <taxon>Magnoliopsida</taxon>
        <taxon>Liliopsida</taxon>
        <taxon>Poales</taxon>
        <taxon>Poaceae</taxon>
        <taxon>PACMAD clade</taxon>
        <taxon>Panicoideae</taxon>
        <taxon>Andropogonodae</taxon>
        <taxon>Paspaleae</taxon>
        <taxon>Paspalinae</taxon>
        <taxon>Paspalum</taxon>
    </lineage>
</organism>
<protein>
    <recommendedName>
        <fullName evidence="2">Retrotransposon gag domain-containing protein</fullName>
    </recommendedName>
</protein>
<evidence type="ECO:0000259" key="2">
    <source>
        <dbReference type="Pfam" id="PF03732"/>
    </source>
</evidence>